<dbReference type="AlphaFoldDB" id="A0AAV5R757"/>
<dbReference type="Proteomes" id="UP001378960">
    <property type="component" value="Unassembled WGS sequence"/>
</dbReference>
<dbReference type="CDD" id="cd00403">
    <property type="entry name" value="Ribosomal_L1"/>
    <property type="match status" value="1"/>
</dbReference>
<dbReference type="Gene3D" id="3.40.50.790">
    <property type="match status" value="1"/>
</dbReference>
<accession>A0AAV5R757</accession>
<dbReference type="InterPro" id="IPR016095">
    <property type="entry name" value="Ribosomal_uL1_3-a/b-sand"/>
</dbReference>
<feature type="compositionally biased region" description="Polar residues" evidence="1">
    <location>
        <begin position="392"/>
        <end position="402"/>
    </location>
</feature>
<gene>
    <name evidence="2" type="ORF">DAPK24_036230</name>
</gene>
<feature type="compositionally biased region" description="Basic residues" evidence="1">
    <location>
        <begin position="32"/>
        <end position="48"/>
    </location>
</feature>
<name>A0AAV5R757_PICKL</name>
<feature type="region of interest" description="Disordered" evidence="1">
    <location>
        <begin position="23"/>
        <end position="85"/>
    </location>
</feature>
<dbReference type="SUPFAM" id="SSF56808">
    <property type="entry name" value="Ribosomal protein L1"/>
    <property type="match status" value="1"/>
</dbReference>
<feature type="compositionally biased region" description="Acidic residues" evidence="1">
    <location>
        <begin position="73"/>
        <end position="83"/>
    </location>
</feature>
<protein>
    <submittedName>
        <fullName evidence="2">Cic1 protein</fullName>
    </submittedName>
</protein>
<evidence type="ECO:0000256" key="1">
    <source>
        <dbReference type="SAM" id="MobiDB-lite"/>
    </source>
</evidence>
<evidence type="ECO:0000313" key="2">
    <source>
        <dbReference type="EMBL" id="GMM47048.1"/>
    </source>
</evidence>
<organism evidence="2 3">
    <name type="scientific">Pichia kluyveri</name>
    <name type="common">Yeast</name>
    <dbReference type="NCBI Taxonomy" id="36015"/>
    <lineage>
        <taxon>Eukaryota</taxon>
        <taxon>Fungi</taxon>
        <taxon>Dikarya</taxon>
        <taxon>Ascomycota</taxon>
        <taxon>Saccharomycotina</taxon>
        <taxon>Pichiomycetes</taxon>
        <taxon>Pichiales</taxon>
        <taxon>Pichiaceae</taxon>
        <taxon>Pichia</taxon>
    </lineage>
</organism>
<comment type="caution">
    <text evidence="2">The sequence shown here is derived from an EMBL/GenBank/DDBJ whole genome shotgun (WGS) entry which is preliminary data.</text>
</comment>
<proteinExistence type="predicted"/>
<evidence type="ECO:0000313" key="3">
    <source>
        <dbReference type="Proteomes" id="UP001378960"/>
    </source>
</evidence>
<dbReference type="Pfam" id="PF00687">
    <property type="entry name" value="Ribosomal_L1"/>
    <property type="match status" value="1"/>
</dbReference>
<dbReference type="InterPro" id="IPR023674">
    <property type="entry name" value="Ribosomal_uL1-like"/>
</dbReference>
<sequence length="408" mass="46189">MPPRRSNRVKAQEEVVEVVEISNPYTEEKPAKTTKAKAKTTKAAKAKTTKAATNTKTKASKKAKKEAVVEDLTKEDENEDVEETLASTIPSNAPIVQEITIKDTTIEKAVSALSKWNKDKQQESDKKDLFEEEDDDIPLYLSVTSNKYFTDTSVLKPRMLSLSHPIYNLEDSRVCLFVKDDLFDADAKNKLESLKESSLKNLAEIVTVKELKTVYKSYESRRRLLSQYDIFLTDSSIANMIPKLLGKVFFDSPKFPLTVNITDKKVLSFEKLIRNFEKALHSVGFMLPMGINASFKLGMLGQDIEHLKENIHTIAKYLEKFSIRLIQIKLKSSPSLPIYINKKIFSDADIIDEKNTESKEIDSEIPLSIYAEGLKELGLDEEEANRLFGGKRQSTATETSNGKRFKKN</sequence>
<reference evidence="2 3" key="1">
    <citation type="journal article" date="2023" name="Elife">
        <title>Identification of key yeast species and microbe-microbe interactions impacting larval growth of Drosophila in the wild.</title>
        <authorList>
            <person name="Mure A."/>
            <person name="Sugiura Y."/>
            <person name="Maeda R."/>
            <person name="Honda K."/>
            <person name="Sakurai N."/>
            <person name="Takahashi Y."/>
            <person name="Watada M."/>
            <person name="Katoh T."/>
            <person name="Gotoh A."/>
            <person name="Gotoh Y."/>
            <person name="Taniguchi I."/>
            <person name="Nakamura K."/>
            <person name="Hayashi T."/>
            <person name="Katayama T."/>
            <person name="Uemura T."/>
            <person name="Hattori Y."/>
        </authorList>
    </citation>
    <scope>NUCLEOTIDE SEQUENCE [LARGE SCALE GENOMIC DNA]</scope>
    <source>
        <strain evidence="2 3">PK-24</strain>
    </source>
</reference>
<feature type="region of interest" description="Disordered" evidence="1">
    <location>
        <begin position="385"/>
        <end position="408"/>
    </location>
</feature>
<dbReference type="EMBL" id="BTGB01000005">
    <property type="protein sequence ID" value="GMM47048.1"/>
    <property type="molecule type" value="Genomic_DNA"/>
</dbReference>
<keyword evidence="3" id="KW-1185">Reference proteome</keyword>
<dbReference type="InterPro" id="IPR028364">
    <property type="entry name" value="Ribosomal_uL1/biogenesis"/>
</dbReference>